<evidence type="ECO:0008006" key="3">
    <source>
        <dbReference type="Google" id="ProtNLM"/>
    </source>
</evidence>
<reference evidence="1 2" key="1">
    <citation type="submission" date="2019-08" db="EMBL/GenBank/DDBJ databases">
        <authorList>
            <person name="Peeters C."/>
        </authorList>
    </citation>
    <scope>NUCLEOTIDE SEQUENCE [LARGE SCALE GENOMIC DNA]</scope>
    <source>
        <strain evidence="1 2">LMG 30175</strain>
    </source>
</reference>
<dbReference type="Proteomes" id="UP000414233">
    <property type="component" value="Unassembled WGS sequence"/>
</dbReference>
<evidence type="ECO:0000313" key="2">
    <source>
        <dbReference type="Proteomes" id="UP000414233"/>
    </source>
</evidence>
<dbReference type="EMBL" id="CABPRZ010000019">
    <property type="protein sequence ID" value="VVE38543.1"/>
    <property type="molecule type" value="Genomic_DNA"/>
</dbReference>
<proteinExistence type="predicted"/>
<evidence type="ECO:0000313" key="1">
    <source>
        <dbReference type="EMBL" id="VVE38543.1"/>
    </source>
</evidence>
<gene>
    <name evidence="1" type="ORF">PTE30175_03935</name>
</gene>
<organism evidence="1 2">
    <name type="scientific">Pandoraea terrae</name>
    <dbReference type="NCBI Taxonomy" id="1537710"/>
    <lineage>
        <taxon>Bacteria</taxon>
        <taxon>Pseudomonadati</taxon>
        <taxon>Pseudomonadota</taxon>
        <taxon>Betaproteobacteria</taxon>
        <taxon>Burkholderiales</taxon>
        <taxon>Burkholderiaceae</taxon>
        <taxon>Pandoraea</taxon>
    </lineage>
</organism>
<sequence>MGSVDRLLMETRAQREFASERLCVDVRTHGNIDKLLVAVEMGRVDLGMLTLNFAVQAIETGAQIKVIALHCIDGERIATVIGQQLLVGRRCALTGFLRAPWGAC</sequence>
<dbReference type="RefSeq" id="WP_150698746.1">
    <property type="nucleotide sequence ID" value="NZ_CABPRZ010000019.1"/>
</dbReference>
<name>A0A5E4XQL8_9BURK</name>
<dbReference type="AlphaFoldDB" id="A0A5E4XQL8"/>
<accession>A0A5E4XQL8</accession>
<keyword evidence="2" id="KW-1185">Reference proteome</keyword>
<protein>
    <recommendedName>
        <fullName evidence="3">LysR family transcriptional regulator</fullName>
    </recommendedName>
</protein>